<accession>A0A318QU97</accession>
<proteinExistence type="predicted"/>
<dbReference type="Proteomes" id="UP000247814">
    <property type="component" value="Unassembled WGS sequence"/>
</dbReference>
<dbReference type="OrthoDB" id="7265231at2"/>
<name>A0A318QU97_9PROT</name>
<evidence type="ECO:0000313" key="1">
    <source>
        <dbReference type="EMBL" id="PYD78689.1"/>
    </source>
</evidence>
<organism evidence="1 2">
    <name type="scientific">Komagataeibacter sucrofermentans</name>
    <dbReference type="NCBI Taxonomy" id="1053551"/>
    <lineage>
        <taxon>Bacteria</taxon>
        <taxon>Pseudomonadati</taxon>
        <taxon>Pseudomonadota</taxon>
        <taxon>Alphaproteobacteria</taxon>
        <taxon>Acetobacterales</taxon>
        <taxon>Acetobacteraceae</taxon>
        <taxon>Komagataeibacter</taxon>
    </lineage>
</organism>
<dbReference type="AlphaFoldDB" id="A0A318QU97"/>
<gene>
    <name evidence="1" type="ORF">CFR77_10430</name>
</gene>
<dbReference type="EMBL" id="NKUA01000012">
    <property type="protein sequence ID" value="PYD78689.1"/>
    <property type="molecule type" value="Genomic_DNA"/>
</dbReference>
<comment type="caution">
    <text evidence="1">The sequence shown here is derived from an EMBL/GenBank/DDBJ whole genome shotgun (WGS) entry which is preliminary data.</text>
</comment>
<evidence type="ECO:0000313" key="2">
    <source>
        <dbReference type="Proteomes" id="UP000247814"/>
    </source>
</evidence>
<reference evidence="1 2" key="1">
    <citation type="submission" date="2017-07" db="EMBL/GenBank/DDBJ databases">
        <title>A draft genome sequence of Komagataeibacter sucrofermentans LMG 18788.</title>
        <authorList>
            <person name="Skraban J."/>
            <person name="Cleenwerck I."/>
            <person name="Vandamme P."/>
            <person name="Trcek J."/>
        </authorList>
    </citation>
    <scope>NUCLEOTIDE SEQUENCE [LARGE SCALE GENOMIC DNA]</scope>
    <source>
        <strain evidence="1 2">LMG 18788</strain>
    </source>
</reference>
<sequence>MSPEPEGAQAASAGTMHDADLHLMTDKGIAIRKMRDANRYAVFMLPPGVGTVKIVSRTTRPVSMAGPCGDDRRPRGVLVRHIKLFEGTVARHIVMHLAQKAPAGWHDDFYAPRPEPCRWTDGQGLLHLGPRYPGMLGVLCLEVLAGGPYGVAPACSTTAGPPRLTA</sequence>
<dbReference type="RefSeq" id="WP_110569495.1">
    <property type="nucleotide sequence ID" value="NZ_CP137147.1"/>
</dbReference>
<protein>
    <submittedName>
        <fullName evidence="1">Uncharacterized protein</fullName>
    </submittedName>
</protein>
<keyword evidence="2" id="KW-1185">Reference proteome</keyword>